<evidence type="ECO:0000313" key="2">
    <source>
        <dbReference type="EMBL" id="CAB4165254.1"/>
    </source>
</evidence>
<accession>A0A6J5PCI4</accession>
<name>A0A6J5PCI4_9CAUD</name>
<feature type="region of interest" description="Disordered" evidence="1">
    <location>
        <begin position="34"/>
        <end position="59"/>
    </location>
</feature>
<proteinExistence type="predicted"/>
<sequence length="112" mass="11067">MGIEVAAIAAIAAAAAGTGYSIVAGQQGARAQRDAMNQQAEAQNRAAKAAGDQANKSEQAIREANRNAPDVSNILANASKMSSGGAASTMLTGPGGVDPSQLSLGRSTLLGE</sequence>
<protein>
    <submittedName>
        <fullName evidence="2">Uncharacterized protein</fullName>
    </submittedName>
</protein>
<gene>
    <name evidence="2" type="ORF">UFOVP824_44</name>
</gene>
<feature type="region of interest" description="Disordered" evidence="1">
    <location>
        <begin position="83"/>
        <end position="112"/>
    </location>
</feature>
<feature type="compositionally biased region" description="Low complexity" evidence="1">
    <location>
        <begin position="34"/>
        <end position="50"/>
    </location>
</feature>
<evidence type="ECO:0000256" key="1">
    <source>
        <dbReference type="SAM" id="MobiDB-lite"/>
    </source>
</evidence>
<reference evidence="2" key="1">
    <citation type="submission" date="2020-04" db="EMBL/GenBank/DDBJ databases">
        <authorList>
            <person name="Chiriac C."/>
            <person name="Salcher M."/>
            <person name="Ghai R."/>
            <person name="Kavagutti S V."/>
        </authorList>
    </citation>
    <scope>NUCLEOTIDE SEQUENCE</scope>
</reference>
<dbReference type="EMBL" id="LR796777">
    <property type="protein sequence ID" value="CAB4165254.1"/>
    <property type="molecule type" value="Genomic_DNA"/>
</dbReference>
<organism evidence="2">
    <name type="scientific">uncultured Caudovirales phage</name>
    <dbReference type="NCBI Taxonomy" id="2100421"/>
    <lineage>
        <taxon>Viruses</taxon>
        <taxon>Duplodnaviria</taxon>
        <taxon>Heunggongvirae</taxon>
        <taxon>Uroviricota</taxon>
        <taxon>Caudoviricetes</taxon>
        <taxon>Peduoviridae</taxon>
        <taxon>Maltschvirus</taxon>
        <taxon>Maltschvirus maltsch</taxon>
    </lineage>
</organism>